<keyword evidence="2" id="KW-0732">Signal</keyword>
<evidence type="ECO:0000256" key="1">
    <source>
        <dbReference type="ARBA" id="ARBA00005310"/>
    </source>
</evidence>
<dbReference type="Pfam" id="PF03781">
    <property type="entry name" value="FGE-sulfatase"/>
    <property type="match status" value="1"/>
</dbReference>
<feature type="chain" id="PRO_5013369860" evidence="2">
    <location>
        <begin position="24"/>
        <end position="376"/>
    </location>
</feature>
<gene>
    <name evidence="4" type="ORF">KP79_PYT11294</name>
</gene>
<evidence type="ECO:0000256" key="2">
    <source>
        <dbReference type="SAM" id="SignalP"/>
    </source>
</evidence>
<dbReference type="InterPro" id="IPR016187">
    <property type="entry name" value="CTDL_fold"/>
</dbReference>
<accession>A0A210R745</accession>
<dbReference type="Gene3D" id="3.90.1580.10">
    <property type="entry name" value="paralog of FGE (formylglycine-generating enzyme)"/>
    <property type="match status" value="1"/>
</dbReference>
<dbReference type="GO" id="GO:0005783">
    <property type="term" value="C:endoplasmic reticulum"/>
    <property type="evidence" value="ECO:0007669"/>
    <property type="project" value="TreeGrafter"/>
</dbReference>
<evidence type="ECO:0000313" key="5">
    <source>
        <dbReference type="Proteomes" id="UP000242188"/>
    </source>
</evidence>
<feature type="signal peptide" evidence="2">
    <location>
        <begin position="1"/>
        <end position="23"/>
    </location>
</feature>
<dbReference type="OrthoDB" id="659at2759"/>
<comment type="caution">
    <text evidence="4">The sequence shown here is derived from an EMBL/GenBank/DDBJ whole genome shotgun (WGS) entry which is preliminary data.</text>
</comment>
<dbReference type="SUPFAM" id="SSF56436">
    <property type="entry name" value="C-type lectin-like"/>
    <property type="match status" value="1"/>
</dbReference>
<dbReference type="AlphaFoldDB" id="A0A210R745"/>
<proteinExistence type="inferred from homology"/>
<dbReference type="EMBL" id="NEDP02000013">
    <property type="protein sequence ID" value="OWF56873.1"/>
    <property type="molecule type" value="Genomic_DNA"/>
</dbReference>
<keyword evidence="5" id="KW-1185">Reference proteome</keyword>
<organism evidence="4 5">
    <name type="scientific">Mizuhopecten yessoensis</name>
    <name type="common">Japanese scallop</name>
    <name type="synonym">Patinopecten yessoensis</name>
    <dbReference type="NCBI Taxonomy" id="6573"/>
    <lineage>
        <taxon>Eukaryota</taxon>
        <taxon>Metazoa</taxon>
        <taxon>Spiralia</taxon>
        <taxon>Lophotrochozoa</taxon>
        <taxon>Mollusca</taxon>
        <taxon>Bivalvia</taxon>
        <taxon>Autobranchia</taxon>
        <taxon>Pteriomorphia</taxon>
        <taxon>Pectinida</taxon>
        <taxon>Pectinoidea</taxon>
        <taxon>Pectinidae</taxon>
        <taxon>Mizuhopecten</taxon>
    </lineage>
</organism>
<comment type="similarity">
    <text evidence="1">Belongs to the sulfatase-modifying factor family.</text>
</comment>
<dbReference type="InterPro" id="IPR051043">
    <property type="entry name" value="Sulfatase_Mod_Factor_Kinase"/>
</dbReference>
<reference evidence="4 5" key="1">
    <citation type="journal article" date="2017" name="Nat. Ecol. Evol.">
        <title>Scallop genome provides insights into evolution of bilaterian karyotype and development.</title>
        <authorList>
            <person name="Wang S."/>
            <person name="Zhang J."/>
            <person name="Jiao W."/>
            <person name="Li J."/>
            <person name="Xun X."/>
            <person name="Sun Y."/>
            <person name="Guo X."/>
            <person name="Huan P."/>
            <person name="Dong B."/>
            <person name="Zhang L."/>
            <person name="Hu X."/>
            <person name="Sun X."/>
            <person name="Wang J."/>
            <person name="Zhao C."/>
            <person name="Wang Y."/>
            <person name="Wang D."/>
            <person name="Huang X."/>
            <person name="Wang R."/>
            <person name="Lv J."/>
            <person name="Li Y."/>
            <person name="Zhang Z."/>
            <person name="Liu B."/>
            <person name="Lu W."/>
            <person name="Hui Y."/>
            <person name="Liang J."/>
            <person name="Zhou Z."/>
            <person name="Hou R."/>
            <person name="Li X."/>
            <person name="Liu Y."/>
            <person name="Li H."/>
            <person name="Ning X."/>
            <person name="Lin Y."/>
            <person name="Zhao L."/>
            <person name="Xing Q."/>
            <person name="Dou J."/>
            <person name="Li Y."/>
            <person name="Mao J."/>
            <person name="Guo H."/>
            <person name="Dou H."/>
            <person name="Li T."/>
            <person name="Mu C."/>
            <person name="Jiang W."/>
            <person name="Fu Q."/>
            <person name="Fu X."/>
            <person name="Miao Y."/>
            <person name="Liu J."/>
            <person name="Yu Q."/>
            <person name="Li R."/>
            <person name="Liao H."/>
            <person name="Li X."/>
            <person name="Kong Y."/>
            <person name="Jiang Z."/>
            <person name="Chourrout D."/>
            <person name="Li R."/>
            <person name="Bao Z."/>
        </authorList>
    </citation>
    <scope>NUCLEOTIDE SEQUENCE [LARGE SCALE GENOMIC DNA]</scope>
    <source>
        <strain evidence="4 5">PY_sf001</strain>
    </source>
</reference>
<dbReference type="PANTHER" id="PTHR23150">
    <property type="entry name" value="SULFATASE MODIFYING FACTOR 1, 2"/>
    <property type="match status" value="1"/>
</dbReference>
<dbReference type="InterPro" id="IPR005532">
    <property type="entry name" value="SUMF_dom"/>
</dbReference>
<name>A0A210R745_MIZYE</name>
<feature type="domain" description="Sulfatase-modifying factor enzyme-like" evidence="3">
    <location>
        <begin position="85"/>
        <end position="363"/>
    </location>
</feature>
<evidence type="ECO:0000259" key="3">
    <source>
        <dbReference type="Pfam" id="PF03781"/>
    </source>
</evidence>
<evidence type="ECO:0000313" key="4">
    <source>
        <dbReference type="EMBL" id="OWF56873.1"/>
    </source>
</evidence>
<dbReference type="STRING" id="6573.A0A210R745"/>
<dbReference type="PANTHER" id="PTHR23150:SF19">
    <property type="entry name" value="FORMYLGLYCINE-GENERATING ENZYME"/>
    <property type="match status" value="1"/>
</dbReference>
<dbReference type="GO" id="GO:0120147">
    <property type="term" value="F:formylglycine-generating oxidase activity"/>
    <property type="evidence" value="ECO:0007669"/>
    <property type="project" value="TreeGrafter"/>
</dbReference>
<sequence>MDPWPRILQVMICLVLARCDVSAEKCSKGESECPNDDPKSCGCSISRDTSIYKQSGDLKLESVDRYRQTKDKLTPASKTDFPRTHGMVNIPGGSFFMGTNEPIFVADGEGPERFVRVNAFYLDKYEVSNAEFELFVNATNYKTEAETFGNSFVMDTYVSEDVKKKIKQAVQGAPWWVPVDGADWKHPYGEDSSTKEIMDHPVLHTSWNDAVAYCEWMTKRLPTEAEWEYACRGDKVGRLFPWGNKVNPKEEHWMNIWHGEFPNSNTADDGYETTAPVTAFPKQNKFGLKNMIGNAWEWTSDWWGTQHSTESKDNPMGPDRGADKVKKGGSFMCHETYCYRYRCAARSQNTPDSSAVNLGFRCASNKLPKYLHMEDP</sequence>
<dbReference type="Proteomes" id="UP000242188">
    <property type="component" value="Unassembled WGS sequence"/>
</dbReference>
<dbReference type="InterPro" id="IPR042095">
    <property type="entry name" value="SUMF_sf"/>
</dbReference>
<protein>
    <submittedName>
        <fullName evidence="4">Sulfatase-modifying factor 1</fullName>
    </submittedName>
</protein>